<dbReference type="GO" id="GO:0051213">
    <property type="term" value="F:dioxygenase activity"/>
    <property type="evidence" value="ECO:0007669"/>
    <property type="project" value="UniProtKB-KW"/>
</dbReference>
<protein>
    <submittedName>
        <fullName evidence="2">2-nitropropane dioxygenase</fullName>
    </submittedName>
</protein>
<keyword evidence="2" id="KW-0223">Dioxygenase</keyword>
<dbReference type="NCBIfam" id="TIGR02814">
    <property type="entry name" value="pfaD_fam"/>
    <property type="match status" value="1"/>
</dbReference>
<dbReference type="InterPro" id="IPR049489">
    <property type="entry name" value="FabD-like_helical_ins"/>
</dbReference>
<dbReference type="EMBL" id="MQUQ01000001">
    <property type="protein sequence ID" value="OLZ57467.1"/>
    <property type="molecule type" value="Genomic_DNA"/>
</dbReference>
<dbReference type="InterPro" id="IPR013785">
    <property type="entry name" value="Aldolase_TIM"/>
</dbReference>
<dbReference type="Pfam" id="PF21607">
    <property type="entry name" value="FabD_helical_ins"/>
    <property type="match status" value="1"/>
</dbReference>
<sequence>MWSEQLRDAVSERVVFDATGLAAAAARVREPTHVMTAGGHSGVAFGPVTGAVATPFGDARHLGTLPPLYPEWLGDLSFCRDHGTRFPYVVGEMANGIATVGMVVAAARSGLLAFFGAAGLPVSTVDSAVSELASALSGRDNWGVNLIHSPSEPSVERHLADLLLRRGVRRISVSAFTEPTAAVVRCAATGLRRGPHGVRRSVHLFAKVSHPGVAERFLSPAPANLLRALVDEGALTPEEAQLAAEVPLAEDITVEGDSGGHTDNRPLTALLPAVMSVRDEVVRRHGYRGSLRVGAAGGLGTPAAVAAAFSLGASYVLTGSVNQSAVESGLSDEAKAMLAQADIADVAMAPSADLFEFGGKVQVLRRGTLYASRAAKLYEVYLDHPSLEAIPESLRVKLERDVLHATFAEVWAETLRFWKATDPDEVLRAETEPKHRMALVFRWYLGKASRWAIAGDSGRRTDYQVWCGPAMGAFNRWTAGSHLAEPANRSVAQIALNLLEGAASVTRAQQLRGHGVPVPPTAFIPAPRRLA</sequence>
<dbReference type="PANTHER" id="PTHR32332">
    <property type="entry name" value="2-NITROPROPANE DIOXYGENASE"/>
    <property type="match status" value="1"/>
</dbReference>
<dbReference type="PANTHER" id="PTHR32332:SF20">
    <property type="entry name" value="2-NITROPROPANE DIOXYGENASE-LIKE PROTEIN"/>
    <property type="match status" value="1"/>
</dbReference>
<organism evidence="2 3">
    <name type="scientific">Amycolatopsis coloradensis</name>
    <dbReference type="NCBI Taxonomy" id="76021"/>
    <lineage>
        <taxon>Bacteria</taxon>
        <taxon>Bacillati</taxon>
        <taxon>Actinomycetota</taxon>
        <taxon>Actinomycetes</taxon>
        <taxon>Pseudonocardiales</taxon>
        <taxon>Pseudonocardiaceae</taxon>
        <taxon>Amycolatopsis</taxon>
    </lineage>
</organism>
<dbReference type="STRING" id="76021.BS329_01740"/>
<name>A0A1R0L464_9PSEU</name>
<reference evidence="2 3" key="1">
    <citation type="submission" date="2016-01" db="EMBL/GenBank/DDBJ databases">
        <title>Amycolatopsis coloradensis genome sequencing and assembly.</title>
        <authorList>
            <person name="Mayilraj S."/>
        </authorList>
    </citation>
    <scope>NUCLEOTIDE SEQUENCE [LARGE SCALE GENOMIC DNA]</scope>
    <source>
        <strain evidence="2 3">DSM 44225</strain>
    </source>
</reference>
<evidence type="ECO:0000313" key="2">
    <source>
        <dbReference type="EMBL" id="OLZ57467.1"/>
    </source>
</evidence>
<keyword evidence="3" id="KW-1185">Reference proteome</keyword>
<comment type="caution">
    <text evidence="2">The sequence shown here is derived from an EMBL/GenBank/DDBJ whole genome shotgun (WGS) entry which is preliminary data.</text>
</comment>
<proteinExistence type="predicted"/>
<feature type="domain" description="[Acyl-carrier-protein] S-malonyltransferase-like inserted helical" evidence="1">
    <location>
        <begin position="384"/>
        <end position="463"/>
    </location>
</feature>
<dbReference type="AlphaFoldDB" id="A0A1R0L464"/>
<evidence type="ECO:0000313" key="3">
    <source>
        <dbReference type="Proteomes" id="UP000187486"/>
    </source>
</evidence>
<dbReference type="InterPro" id="IPR014179">
    <property type="entry name" value="PfaD-like_TIM-barrel"/>
</dbReference>
<accession>A0A1R0L464</accession>
<dbReference type="Proteomes" id="UP000187486">
    <property type="component" value="Unassembled WGS sequence"/>
</dbReference>
<evidence type="ECO:0000259" key="1">
    <source>
        <dbReference type="Pfam" id="PF21607"/>
    </source>
</evidence>
<gene>
    <name evidence="2" type="ORF">BS329_01740</name>
</gene>
<dbReference type="SUPFAM" id="SSF51412">
    <property type="entry name" value="Inosine monophosphate dehydrogenase (IMPDH)"/>
    <property type="match status" value="1"/>
</dbReference>
<dbReference type="Gene3D" id="3.20.20.70">
    <property type="entry name" value="Aldolase class I"/>
    <property type="match status" value="1"/>
</dbReference>
<keyword evidence="2" id="KW-0560">Oxidoreductase</keyword>